<feature type="region of interest" description="Disordered" evidence="10">
    <location>
        <begin position="355"/>
        <end position="388"/>
    </location>
</feature>
<evidence type="ECO:0000256" key="7">
    <source>
        <dbReference type="ARBA" id="ARBA00023242"/>
    </source>
</evidence>
<dbReference type="InterPro" id="IPR010525">
    <property type="entry name" value="ARF_dom"/>
</dbReference>
<keyword evidence="6 9" id="KW-0804">Transcription</keyword>
<dbReference type="EMBL" id="JARAOO010000013">
    <property type="protein sequence ID" value="KAJ7946523.1"/>
    <property type="molecule type" value="Genomic_DNA"/>
</dbReference>
<dbReference type="SUPFAM" id="SSF54277">
    <property type="entry name" value="CAD &amp; PB1 domains"/>
    <property type="match status" value="1"/>
</dbReference>
<dbReference type="Pfam" id="PF02309">
    <property type="entry name" value="AUX_IAA"/>
    <property type="match status" value="1"/>
</dbReference>
<evidence type="ECO:0000259" key="12">
    <source>
        <dbReference type="PROSITE" id="PS51745"/>
    </source>
</evidence>
<dbReference type="PROSITE" id="PS50863">
    <property type="entry name" value="B3"/>
    <property type="match status" value="1"/>
</dbReference>
<sequence>MAFMASNQTAGASNDALYKELWHACAGPLVSLPREGERVYYFPQGHMEQLEASMHQGFEQQMPSFDLPFKILCKVVNVHLRAEPETDEVYAQLTLLPEPDQTEVTSPDPSLPEPPRCTVHSFCKTLTASDTSTHGGFSVLRRHADDCLPPLDMSQQPPWQELVATDLHGTEWHFRHIFRGQPRRHLLTTGWSVFVSSKKLVAGDAFIFLRGENGELRVGVRRLMRQLSNMPSSVISSHSMHLGVLATASHAIATGTLFSVFYKPRTSRSEFIVSVNKYLEARSYKLSVGMRFKMRFEGEEVPERRFSGTIVGVGDNESPDWADSEWRSLKVQWDEPSSILRPDRVSSWELEPLVATSSPNSQPTQRNKRARPPVLPSSGPDPSLNGMWKPPVESPAFSYHDPQHGRELYPSPKFNAAATNFLGLSGNITNNSMYLSNMGETSTDSFSPVVHKEYGEKRQGTGSGCRLFGIQLLENSNLEIEESLPVVTESGRVGNDRSVPSFDADDRHSEPSNVNRSDIPLVSCDAEKSCLVSPQELQSRQIRSCTKVHMQGMAVGRAVDLTRFDRYEDLLNKLEQMFDIKGELCGSTKKWQVVYADNEDDMMMIGDEPWNEFCNVVRKIFIYTPEEVKKLSPKTGLPVNEEVKPGKMDYETAVNTDEQSSTVGSGC</sequence>
<dbReference type="PANTHER" id="PTHR31384:SF96">
    <property type="entry name" value="AUXIN RESPONSE FACTOR 1"/>
    <property type="match status" value="1"/>
</dbReference>
<reference evidence="13" key="1">
    <citation type="journal article" date="2023" name="Science">
        <title>Elucidation of the pathway for biosynthesis of saponin adjuvants from the soapbark tree.</title>
        <authorList>
            <person name="Reed J."/>
            <person name="Orme A."/>
            <person name="El-Demerdash A."/>
            <person name="Owen C."/>
            <person name="Martin L.B.B."/>
            <person name="Misra R.C."/>
            <person name="Kikuchi S."/>
            <person name="Rejzek M."/>
            <person name="Martin A.C."/>
            <person name="Harkess A."/>
            <person name="Leebens-Mack J."/>
            <person name="Louveau T."/>
            <person name="Stephenson M.J."/>
            <person name="Osbourn A."/>
        </authorList>
    </citation>
    <scope>NUCLEOTIDE SEQUENCE</scope>
    <source>
        <strain evidence="13">S10</strain>
    </source>
</reference>
<dbReference type="FunFam" id="3.10.20.90:FF:000047">
    <property type="entry name" value="Auxin response factor"/>
    <property type="match status" value="1"/>
</dbReference>
<dbReference type="Pfam" id="PF06507">
    <property type="entry name" value="ARF_AD"/>
    <property type="match status" value="1"/>
</dbReference>
<evidence type="ECO:0000256" key="4">
    <source>
        <dbReference type="ARBA" id="ARBA00023015"/>
    </source>
</evidence>
<comment type="function">
    <text evidence="9">Auxin response factors (ARFs) are transcriptional factors that bind specifically to the DNA sequence 5'-TGTCTC-3' found in the auxin-responsive promoter elements (AuxREs).</text>
</comment>
<dbReference type="PANTHER" id="PTHR31384">
    <property type="entry name" value="AUXIN RESPONSE FACTOR 4-RELATED"/>
    <property type="match status" value="1"/>
</dbReference>
<gene>
    <name evidence="13" type="ORF">O6P43_031441</name>
</gene>
<dbReference type="InterPro" id="IPR003340">
    <property type="entry name" value="B3_DNA-bd"/>
</dbReference>
<dbReference type="SUPFAM" id="SSF101936">
    <property type="entry name" value="DNA-binding pseudobarrel domain"/>
    <property type="match status" value="1"/>
</dbReference>
<name>A0AAD7KVR6_QUISA</name>
<proteinExistence type="inferred from homology"/>
<evidence type="ECO:0000256" key="9">
    <source>
        <dbReference type="RuleBase" id="RU004561"/>
    </source>
</evidence>
<feature type="compositionally biased region" description="Polar residues" evidence="10">
    <location>
        <begin position="355"/>
        <end position="365"/>
    </location>
</feature>
<evidence type="ECO:0000256" key="1">
    <source>
        <dbReference type="ARBA" id="ARBA00004123"/>
    </source>
</evidence>
<dbReference type="FunFam" id="2.40.330.10:FF:000001">
    <property type="entry name" value="Auxin response factor"/>
    <property type="match status" value="1"/>
</dbReference>
<keyword evidence="8 9" id="KW-0927">Auxin signaling pathway</keyword>
<evidence type="ECO:0000256" key="3">
    <source>
        <dbReference type="ARBA" id="ARBA00011726"/>
    </source>
</evidence>
<dbReference type="Proteomes" id="UP001163823">
    <property type="component" value="Chromosome 13"/>
</dbReference>
<comment type="subcellular location">
    <subcellularLocation>
        <location evidence="1 9">Nucleus</location>
    </subcellularLocation>
</comment>
<dbReference type="GO" id="GO:0005634">
    <property type="term" value="C:nucleus"/>
    <property type="evidence" value="ECO:0007669"/>
    <property type="project" value="UniProtKB-SubCell"/>
</dbReference>
<dbReference type="InterPro" id="IPR015300">
    <property type="entry name" value="DNA-bd_pseudobarrel_sf"/>
</dbReference>
<dbReference type="Gene3D" id="2.30.30.1040">
    <property type="match status" value="1"/>
</dbReference>
<comment type="caution">
    <text evidence="13">The sequence shown here is derived from an EMBL/GenBank/DDBJ whole genome shotgun (WGS) entry which is preliminary data.</text>
</comment>
<dbReference type="InterPro" id="IPR044835">
    <property type="entry name" value="ARF_plant"/>
</dbReference>
<evidence type="ECO:0000313" key="13">
    <source>
        <dbReference type="EMBL" id="KAJ7946523.1"/>
    </source>
</evidence>
<accession>A0AAD7KVR6</accession>
<organism evidence="13 14">
    <name type="scientific">Quillaja saponaria</name>
    <name type="common">Soap bark tree</name>
    <dbReference type="NCBI Taxonomy" id="32244"/>
    <lineage>
        <taxon>Eukaryota</taxon>
        <taxon>Viridiplantae</taxon>
        <taxon>Streptophyta</taxon>
        <taxon>Embryophyta</taxon>
        <taxon>Tracheophyta</taxon>
        <taxon>Spermatophyta</taxon>
        <taxon>Magnoliopsida</taxon>
        <taxon>eudicotyledons</taxon>
        <taxon>Gunneridae</taxon>
        <taxon>Pentapetalae</taxon>
        <taxon>rosids</taxon>
        <taxon>fabids</taxon>
        <taxon>Fabales</taxon>
        <taxon>Quillajaceae</taxon>
        <taxon>Quillaja</taxon>
    </lineage>
</organism>
<dbReference type="GO" id="GO:0003677">
    <property type="term" value="F:DNA binding"/>
    <property type="evidence" value="ECO:0007669"/>
    <property type="project" value="UniProtKB-KW"/>
</dbReference>
<dbReference type="Pfam" id="PF02362">
    <property type="entry name" value="B3"/>
    <property type="match status" value="1"/>
</dbReference>
<dbReference type="SMART" id="SM01019">
    <property type="entry name" value="B3"/>
    <property type="match status" value="1"/>
</dbReference>
<dbReference type="GO" id="GO:0006355">
    <property type="term" value="P:regulation of DNA-templated transcription"/>
    <property type="evidence" value="ECO:0007669"/>
    <property type="project" value="InterPro"/>
</dbReference>
<feature type="domain" description="PB1" evidence="12">
    <location>
        <begin position="543"/>
        <end position="636"/>
    </location>
</feature>
<dbReference type="CDD" id="cd10017">
    <property type="entry name" value="B3_DNA"/>
    <property type="match status" value="1"/>
</dbReference>
<dbReference type="AlphaFoldDB" id="A0AAD7KVR6"/>
<keyword evidence="14" id="KW-1185">Reference proteome</keyword>
<comment type="similarity">
    <text evidence="2 9">Belongs to the ARF family.</text>
</comment>
<comment type="subunit">
    <text evidence="3 9">Homodimers and heterodimers.</text>
</comment>
<dbReference type="KEGG" id="qsa:O6P43_031441"/>
<feature type="domain" description="TF-B3" evidence="11">
    <location>
        <begin position="122"/>
        <end position="224"/>
    </location>
</feature>
<evidence type="ECO:0000256" key="8">
    <source>
        <dbReference type="ARBA" id="ARBA00023294"/>
    </source>
</evidence>
<feature type="region of interest" description="Disordered" evidence="10">
    <location>
        <begin position="489"/>
        <end position="516"/>
    </location>
</feature>
<keyword evidence="7 9" id="KW-0539">Nucleus</keyword>
<dbReference type="FunFam" id="2.30.30.1040:FF:000001">
    <property type="entry name" value="Auxin response factor"/>
    <property type="match status" value="1"/>
</dbReference>
<evidence type="ECO:0000259" key="11">
    <source>
        <dbReference type="PROSITE" id="PS50863"/>
    </source>
</evidence>
<dbReference type="PROSITE" id="PS51745">
    <property type="entry name" value="PB1"/>
    <property type="match status" value="1"/>
</dbReference>
<dbReference type="Gene3D" id="3.10.20.90">
    <property type="entry name" value="Phosphatidylinositol 3-kinase Catalytic Subunit, Chain A, domain 1"/>
    <property type="match status" value="1"/>
</dbReference>
<evidence type="ECO:0000256" key="2">
    <source>
        <dbReference type="ARBA" id="ARBA00007853"/>
    </source>
</evidence>
<dbReference type="InterPro" id="IPR033389">
    <property type="entry name" value="AUX/IAA_dom"/>
</dbReference>
<dbReference type="InterPro" id="IPR053793">
    <property type="entry name" value="PB1-like"/>
</dbReference>
<keyword evidence="4 9" id="KW-0805">Transcription regulation</keyword>
<evidence type="ECO:0000256" key="10">
    <source>
        <dbReference type="SAM" id="MobiDB-lite"/>
    </source>
</evidence>
<dbReference type="Gene3D" id="2.40.330.10">
    <property type="entry name" value="DNA-binding pseudobarrel domain"/>
    <property type="match status" value="1"/>
</dbReference>
<dbReference type="GO" id="GO:0009734">
    <property type="term" value="P:auxin-activated signaling pathway"/>
    <property type="evidence" value="ECO:0007669"/>
    <property type="project" value="UniProtKB-KW"/>
</dbReference>
<evidence type="ECO:0000256" key="6">
    <source>
        <dbReference type="ARBA" id="ARBA00023163"/>
    </source>
</evidence>
<keyword evidence="5 9" id="KW-0238">DNA-binding</keyword>
<evidence type="ECO:0000256" key="5">
    <source>
        <dbReference type="ARBA" id="ARBA00023125"/>
    </source>
</evidence>
<evidence type="ECO:0000313" key="14">
    <source>
        <dbReference type="Proteomes" id="UP001163823"/>
    </source>
</evidence>
<protein>
    <recommendedName>
        <fullName evidence="9">Auxin response factor</fullName>
    </recommendedName>
</protein>